<feature type="domain" description="B30.2/SPRY" evidence="2">
    <location>
        <begin position="223"/>
        <end position="418"/>
    </location>
</feature>
<organism evidence="3 4">
    <name type="scientific">Streblomastix strix</name>
    <dbReference type="NCBI Taxonomy" id="222440"/>
    <lineage>
        <taxon>Eukaryota</taxon>
        <taxon>Metamonada</taxon>
        <taxon>Preaxostyla</taxon>
        <taxon>Oxymonadida</taxon>
        <taxon>Streblomastigidae</taxon>
        <taxon>Streblomastix</taxon>
    </lineage>
</organism>
<gene>
    <name evidence="3" type="ORF">EZS28_024975</name>
</gene>
<reference evidence="3 4" key="1">
    <citation type="submission" date="2019-03" db="EMBL/GenBank/DDBJ databases">
        <title>Single cell metagenomics reveals metabolic interactions within the superorganism composed of flagellate Streblomastix strix and complex community of Bacteroidetes bacteria on its surface.</title>
        <authorList>
            <person name="Treitli S.C."/>
            <person name="Kolisko M."/>
            <person name="Husnik F."/>
            <person name="Keeling P."/>
            <person name="Hampl V."/>
        </authorList>
    </citation>
    <scope>NUCLEOTIDE SEQUENCE [LARGE SCALE GENOMIC DNA]</scope>
    <source>
        <strain evidence="3">ST1C</strain>
    </source>
</reference>
<sequence>MTRPEEQILAIKEELEQVRSHVSKLEHDNTDLRKVVAMLAPLAPLVRVSPELSIIEQVTNLAILKKPVIFSITAYNTSGDPVPVYAELQKNQFRAKVEHVILNDQGQRVGNIKTIPFTCYNRQQAKENGIDLTLEKTKKAHFFLLFTLNVPGTYKLSVLKPKVNVVLAGMFNFSPIQQSMGFDSTTPTPPMPIASPQLGVSDASAQSILANIVPETRSPFMSSISGQTNQLHILNSPIYVRNMFTFDRKKTHTDLALEEEGLIARVVKPGIKQRFALCTQLMDVGGNEGSGQFSWRIRIINLRPQTPLFLGVVQPEKFIVGQRANQQEDAFVIDASNLTIYKQGVQTKLFPRTDAGREKVNETVDFLLDAVQGNLRVIIDGKVGRTISDWELFRGSKPYVELLSEGDAVKLEFPQPYSHADWEDITDEEGTRNLSDGDIQDEQSF</sequence>
<dbReference type="PROSITE" id="PS50188">
    <property type="entry name" value="B302_SPRY"/>
    <property type="match status" value="1"/>
</dbReference>
<proteinExistence type="predicted"/>
<evidence type="ECO:0000259" key="2">
    <source>
        <dbReference type="PROSITE" id="PS50188"/>
    </source>
</evidence>
<name>A0A5J4VA78_9EUKA</name>
<protein>
    <recommendedName>
        <fullName evidence="2">B30.2/SPRY domain-containing protein</fullName>
    </recommendedName>
</protein>
<evidence type="ECO:0000256" key="1">
    <source>
        <dbReference type="SAM" id="MobiDB-lite"/>
    </source>
</evidence>
<dbReference type="InterPro" id="IPR001870">
    <property type="entry name" value="B30.2/SPRY"/>
</dbReference>
<dbReference type="AlphaFoldDB" id="A0A5J4VA78"/>
<accession>A0A5J4VA78</accession>
<evidence type="ECO:0000313" key="4">
    <source>
        <dbReference type="Proteomes" id="UP000324800"/>
    </source>
</evidence>
<dbReference type="Proteomes" id="UP000324800">
    <property type="component" value="Unassembled WGS sequence"/>
</dbReference>
<feature type="region of interest" description="Disordered" evidence="1">
    <location>
        <begin position="420"/>
        <end position="445"/>
    </location>
</feature>
<comment type="caution">
    <text evidence="3">The sequence shown here is derived from an EMBL/GenBank/DDBJ whole genome shotgun (WGS) entry which is preliminary data.</text>
</comment>
<evidence type="ECO:0000313" key="3">
    <source>
        <dbReference type="EMBL" id="KAA6379498.1"/>
    </source>
</evidence>
<dbReference type="EMBL" id="SNRW01008455">
    <property type="protein sequence ID" value="KAA6379498.1"/>
    <property type="molecule type" value="Genomic_DNA"/>
</dbReference>